<dbReference type="AlphaFoldDB" id="A0A8S4C0Q4"/>
<keyword evidence="5" id="KW-1185">Reference proteome</keyword>
<dbReference type="SUPFAM" id="SSF56420">
    <property type="entry name" value="Peptide deformylase"/>
    <property type="match status" value="1"/>
</dbReference>
<evidence type="ECO:0000313" key="5">
    <source>
        <dbReference type="Proteomes" id="UP000837675"/>
    </source>
</evidence>
<sequence>MPNILDIVIEPNPLLHKKSLSVDSIDNSLRSFMDDMLATMYHNNGIGLAAVQVGVLKKIIVIDVGEEFANNVPMPLFMINAEIIKRSENLAEFREGCLSVPGFFAEVRRPADITVKFINYEGKEEELNISHGLLAVCVQHEIDHTNGIVFIDYLSKLKKDFALKKSLKFQERA</sequence>
<proteinExistence type="inferred from homology"/>
<evidence type="ECO:0000313" key="4">
    <source>
        <dbReference type="EMBL" id="CAG7591239.1"/>
    </source>
</evidence>
<dbReference type="GO" id="GO:0006412">
    <property type="term" value="P:translation"/>
    <property type="evidence" value="ECO:0007669"/>
    <property type="project" value="UniProtKB-KW"/>
</dbReference>
<gene>
    <name evidence="4" type="ORF">MHYMCMPASI_00415</name>
</gene>
<dbReference type="GO" id="GO:0046872">
    <property type="term" value="F:metal ion binding"/>
    <property type="evidence" value="ECO:0007669"/>
    <property type="project" value="UniProtKB-KW"/>
</dbReference>
<dbReference type="Pfam" id="PF01327">
    <property type="entry name" value="Pep_deformylase"/>
    <property type="match status" value="1"/>
</dbReference>
<protein>
    <recommendedName>
        <fullName evidence="2 3">Peptide deformylase</fullName>
        <ecNumber evidence="2 3">3.5.1.88</ecNumber>
    </recommendedName>
</protein>
<keyword evidence="3" id="KW-0648">Protein biosynthesis</keyword>
<dbReference type="NCBIfam" id="TIGR00079">
    <property type="entry name" value="pept_deformyl"/>
    <property type="match status" value="1"/>
</dbReference>
<dbReference type="NCBIfam" id="NF001159">
    <property type="entry name" value="PRK00150.1-3"/>
    <property type="match status" value="1"/>
</dbReference>
<comment type="function">
    <text evidence="3">Removes the formyl group from the N-terminal Met of newly synthesized proteins.</text>
</comment>
<evidence type="ECO:0000256" key="3">
    <source>
        <dbReference type="RuleBase" id="RU362111"/>
    </source>
</evidence>
<dbReference type="PANTHER" id="PTHR10458">
    <property type="entry name" value="PEPTIDE DEFORMYLASE"/>
    <property type="match status" value="1"/>
</dbReference>
<evidence type="ECO:0000256" key="2">
    <source>
        <dbReference type="ARBA" id="ARBA00012175"/>
    </source>
</evidence>
<dbReference type="HAMAP" id="MF_00163">
    <property type="entry name" value="Pep_deformylase"/>
    <property type="match status" value="1"/>
</dbReference>
<dbReference type="PRINTS" id="PR01576">
    <property type="entry name" value="PDEFORMYLASE"/>
</dbReference>
<reference evidence="4" key="1">
    <citation type="submission" date="2021-06" db="EMBL/GenBank/DDBJ databases">
        <authorList>
            <person name="Nardi T."/>
            <person name="Nardi T."/>
        </authorList>
    </citation>
    <scope>NUCLEOTIDE SEQUENCE</scope>
</reference>
<dbReference type="EC" id="3.5.1.88" evidence="2 3"/>
<dbReference type="Proteomes" id="UP000837675">
    <property type="component" value="Unassembled WGS sequence"/>
</dbReference>
<keyword evidence="3" id="KW-0479">Metal-binding</keyword>
<dbReference type="PIRSF" id="PIRSF004749">
    <property type="entry name" value="Pep_def"/>
    <property type="match status" value="1"/>
</dbReference>
<accession>A0A8S4C0Q4</accession>
<comment type="caution">
    <text evidence="4">The sequence shown here is derived from an EMBL/GenBank/DDBJ whole genome shotgun (WGS) entry which is preliminary data.</text>
</comment>
<evidence type="ECO:0000256" key="1">
    <source>
        <dbReference type="ARBA" id="ARBA00010759"/>
    </source>
</evidence>
<organism evidence="4 5">
    <name type="scientific">Hyalomma marginatum</name>
    <dbReference type="NCBI Taxonomy" id="34627"/>
    <lineage>
        <taxon>Eukaryota</taxon>
        <taxon>Metazoa</taxon>
        <taxon>Ecdysozoa</taxon>
        <taxon>Arthropoda</taxon>
        <taxon>Chelicerata</taxon>
        <taxon>Arachnida</taxon>
        <taxon>Acari</taxon>
        <taxon>Parasitiformes</taxon>
        <taxon>Ixodida</taxon>
        <taxon>Ixodoidea</taxon>
        <taxon>Ixodidae</taxon>
        <taxon>Hyalomminae</taxon>
        <taxon>Hyalomma</taxon>
    </lineage>
</organism>
<keyword evidence="3" id="KW-0378">Hydrolase</keyword>
<dbReference type="GO" id="GO:0042586">
    <property type="term" value="F:peptide deformylase activity"/>
    <property type="evidence" value="ECO:0007669"/>
    <property type="project" value="UniProtKB-EC"/>
</dbReference>
<comment type="catalytic activity">
    <reaction evidence="3">
        <text>N-terminal N-formyl-L-methionyl-[peptide] + H2O = N-terminal L-methionyl-[peptide] + formate</text>
        <dbReference type="Rhea" id="RHEA:24420"/>
        <dbReference type="Rhea" id="RHEA-COMP:10639"/>
        <dbReference type="Rhea" id="RHEA-COMP:10640"/>
        <dbReference type="ChEBI" id="CHEBI:15377"/>
        <dbReference type="ChEBI" id="CHEBI:15740"/>
        <dbReference type="ChEBI" id="CHEBI:49298"/>
        <dbReference type="ChEBI" id="CHEBI:64731"/>
        <dbReference type="EC" id="3.5.1.88"/>
    </reaction>
</comment>
<dbReference type="Gene3D" id="3.90.45.10">
    <property type="entry name" value="Peptide deformylase"/>
    <property type="match status" value="1"/>
</dbReference>
<dbReference type="PANTHER" id="PTHR10458:SF22">
    <property type="entry name" value="PEPTIDE DEFORMYLASE"/>
    <property type="match status" value="1"/>
</dbReference>
<dbReference type="InterPro" id="IPR036821">
    <property type="entry name" value="Peptide_deformylase_sf"/>
</dbReference>
<dbReference type="InterPro" id="IPR023635">
    <property type="entry name" value="Peptide_deformylase"/>
</dbReference>
<name>A0A8S4C0Q4_9ACAR</name>
<dbReference type="CDD" id="cd00487">
    <property type="entry name" value="Pep_deformylase"/>
    <property type="match status" value="1"/>
</dbReference>
<comment type="similarity">
    <text evidence="1 3">Belongs to the polypeptide deformylase family.</text>
</comment>
<dbReference type="EMBL" id="CAJVAF010000170">
    <property type="protein sequence ID" value="CAG7591239.1"/>
    <property type="molecule type" value="Genomic_DNA"/>
</dbReference>